<comment type="caution">
    <text evidence="6">The sequence shown here is derived from an EMBL/GenBank/DDBJ whole genome shotgun (WGS) entry which is preliminary data.</text>
</comment>
<dbReference type="Gene3D" id="2.130.10.10">
    <property type="entry name" value="YVTN repeat-like/Quinoprotein amine dehydrogenase"/>
    <property type="match status" value="1"/>
</dbReference>
<dbReference type="Pfam" id="PF23627">
    <property type="entry name" value="LisH_WDR26"/>
    <property type="match status" value="1"/>
</dbReference>
<evidence type="ECO:0000256" key="4">
    <source>
        <dbReference type="SAM" id="MobiDB-lite"/>
    </source>
</evidence>
<dbReference type="SMART" id="SM00320">
    <property type="entry name" value="WD40"/>
    <property type="match status" value="7"/>
</dbReference>
<dbReference type="PANTHER" id="PTHR22838">
    <property type="entry name" value="WD REPEAT PROTEIN 26-RELATED"/>
    <property type="match status" value="1"/>
</dbReference>
<dbReference type="Proteomes" id="UP001310890">
    <property type="component" value="Unassembled WGS sequence"/>
</dbReference>
<dbReference type="GO" id="GO:0034657">
    <property type="term" value="C:GID complex"/>
    <property type="evidence" value="ECO:0007669"/>
    <property type="project" value="TreeGrafter"/>
</dbReference>
<evidence type="ECO:0000256" key="3">
    <source>
        <dbReference type="PROSITE-ProRule" id="PRU00221"/>
    </source>
</evidence>
<feature type="compositionally biased region" description="Low complexity" evidence="4">
    <location>
        <begin position="14"/>
        <end position="24"/>
    </location>
</feature>
<evidence type="ECO:0000313" key="6">
    <source>
        <dbReference type="EMBL" id="KAK5107920.1"/>
    </source>
</evidence>
<dbReference type="EMBL" id="JAVRRL010000101">
    <property type="protein sequence ID" value="KAK5107920.1"/>
    <property type="molecule type" value="Genomic_DNA"/>
</dbReference>
<feature type="repeat" description="WD" evidence="3">
    <location>
        <begin position="304"/>
        <end position="339"/>
    </location>
</feature>
<dbReference type="PROSITE" id="PS50897">
    <property type="entry name" value="CTLH"/>
    <property type="match status" value="1"/>
</dbReference>
<feature type="compositionally biased region" description="Polar residues" evidence="4">
    <location>
        <begin position="25"/>
        <end position="48"/>
    </location>
</feature>
<accession>A0AAN7TA30</accession>
<dbReference type="InterPro" id="IPR036322">
    <property type="entry name" value="WD40_repeat_dom_sf"/>
</dbReference>
<feature type="region of interest" description="Disordered" evidence="4">
    <location>
        <begin position="445"/>
        <end position="472"/>
    </location>
</feature>
<keyword evidence="2" id="KW-0677">Repeat</keyword>
<feature type="compositionally biased region" description="Basic and acidic residues" evidence="4">
    <location>
        <begin position="459"/>
        <end position="468"/>
    </location>
</feature>
<dbReference type="InterPro" id="IPR051350">
    <property type="entry name" value="WD_repeat-ST_regulator"/>
</dbReference>
<sequence length="639" mass="70536">MRLDQSQEHHSHNNHSSANGSSPHTNGSAKSSETNGYRTNGQSENGQTAVKREHDSTPFFGHDREEVTRILLQSLRDLGYHGAARQLSGESGFELEVPSVAHFRTAVQEGQWDEAEAVLFGGEGEDGEGGVMLGNGNGELRKSWTSRGFQNGHLQRGLPLAEHADTTKMRFMLREQKYMELLERRELNAALAVLRTELTPLKKEISRLHALSSLVMCQSADDLRRQAEWDGAGGESRNQLLTDISRYISPSVMIPEHRLATLLSSVQKEQILACCYHNTIAQPSLYTEHECTPADFPLETSLVLQNHTDEVWHLEFSADGTMLATAGKDGTVCIYDTSTWALRHEIREHDPSTRGLRHETREHERDNHASKGVCYVAFSPNSEFLISCSMNNDFVVNDVRDGRRIAHADHFDYPVTSAAWLPDSMHFVIGTQGSQKPLGLYRLPETNSSPSASGGAKNNEIHSWRDPPWDANVPSRDNRNSFRISDCSVSPDGSRMAATTLDNAILLFDLTTPSRSKIAEWTMDARLTSIHFSSDGAQLLVSINGGHVLALDSESGQVLMRYKGAVQEQFVLRSCFGGAGEGFVVSGSEDSRVYVWRRQTGERVVVLEGHGGGTVNAVAWNPVQVGMVASAGDDRGVRM</sequence>
<gene>
    <name evidence="6" type="ORF">LTR62_000525</name>
</gene>
<feature type="region of interest" description="Disordered" evidence="4">
    <location>
        <begin position="1"/>
        <end position="62"/>
    </location>
</feature>
<dbReference type="InterPro" id="IPR015943">
    <property type="entry name" value="WD40/YVTN_repeat-like_dom_sf"/>
</dbReference>
<reference evidence="6" key="1">
    <citation type="submission" date="2023-08" db="EMBL/GenBank/DDBJ databases">
        <title>Black Yeasts Isolated from many extreme environments.</title>
        <authorList>
            <person name="Coleine C."/>
            <person name="Stajich J.E."/>
            <person name="Selbmann L."/>
        </authorList>
    </citation>
    <scope>NUCLEOTIDE SEQUENCE</scope>
    <source>
        <strain evidence="6">CCFEE 5401</strain>
    </source>
</reference>
<protein>
    <recommendedName>
        <fullName evidence="5">CTLH domain-containing protein</fullName>
    </recommendedName>
</protein>
<dbReference type="InterPro" id="IPR006595">
    <property type="entry name" value="CTLH_C"/>
</dbReference>
<feature type="repeat" description="WD" evidence="3">
    <location>
        <begin position="583"/>
        <end position="606"/>
    </location>
</feature>
<dbReference type="InterPro" id="IPR001680">
    <property type="entry name" value="WD40_rpt"/>
</dbReference>
<dbReference type="GO" id="GO:0043161">
    <property type="term" value="P:proteasome-mediated ubiquitin-dependent protein catabolic process"/>
    <property type="evidence" value="ECO:0007669"/>
    <property type="project" value="TreeGrafter"/>
</dbReference>
<dbReference type="SUPFAM" id="SSF50978">
    <property type="entry name" value="WD40 repeat-like"/>
    <property type="match status" value="1"/>
</dbReference>
<dbReference type="SMART" id="SM00668">
    <property type="entry name" value="CTLH"/>
    <property type="match status" value="1"/>
</dbReference>
<name>A0AAN7TA30_9PEZI</name>
<organism evidence="6 7">
    <name type="scientific">Meristemomyces frigidus</name>
    <dbReference type="NCBI Taxonomy" id="1508187"/>
    <lineage>
        <taxon>Eukaryota</taxon>
        <taxon>Fungi</taxon>
        <taxon>Dikarya</taxon>
        <taxon>Ascomycota</taxon>
        <taxon>Pezizomycotina</taxon>
        <taxon>Dothideomycetes</taxon>
        <taxon>Dothideomycetidae</taxon>
        <taxon>Mycosphaerellales</taxon>
        <taxon>Teratosphaeriaceae</taxon>
        <taxon>Meristemomyces</taxon>
    </lineage>
</organism>
<keyword evidence="1 3" id="KW-0853">WD repeat</keyword>
<evidence type="ECO:0000259" key="5">
    <source>
        <dbReference type="PROSITE" id="PS50897"/>
    </source>
</evidence>
<dbReference type="PROSITE" id="PS50294">
    <property type="entry name" value="WD_REPEATS_REGION"/>
    <property type="match status" value="1"/>
</dbReference>
<evidence type="ECO:0000313" key="7">
    <source>
        <dbReference type="Proteomes" id="UP001310890"/>
    </source>
</evidence>
<feature type="compositionally biased region" description="Basic and acidic residues" evidence="4">
    <location>
        <begin position="1"/>
        <end position="11"/>
    </location>
</feature>
<evidence type="ECO:0000256" key="2">
    <source>
        <dbReference type="ARBA" id="ARBA00022737"/>
    </source>
</evidence>
<feature type="compositionally biased region" description="Basic and acidic residues" evidence="4">
    <location>
        <begin position="50"/>
        <end position="62"/>
    </location>
</feature>
<dbReference type="PROSITE" id="PS50082">
    <property type="entry name" value="WD_REPEATS_2"/>
    <property type="match status" value="2"/>
</dbReference>
<dbReference type="Pfam" id="PF00400">
    <property type="entry name" value="WD40"/>
    <property type="match status" value="3"/>
</dbReference>
<proteinExistence type="predicted"/>
<feature type="domain" description="CTLH" evidence="5">
    <location>
        <begin position="96"/>
        <end position="189"/>
    </location>
</feature>
<dbReference type="AlphaFoldDB" id="A0AAN7TA30"/>
<evidence type="ECO:0000256" key="1">
    <source>
        <dbReference type="ARBA" id="ARBA00022574"/>
    </source>
</evidence>
<dbReference type="PANTHER" id="PTHR22838:SF0">
    <property type="entry name" value="WD REPEAT-CONTAINING PROTEIN 26"/>
    <property type="match status" value="1"/>
</dbReference>